<keyword evidence="1" id="KW-0732">Signal</keyword>
<dbReference type="InterPro" id="IPR058248">
    <property type="entry name" value="Lxx211020-like"/>
</dbReference>
<dbReference type="Gene3D" id="2.60.40.1890">
    <property type="entry name" value="PCu(A)C copper chaperone"/>
    <property type="match status" value="1"/>
</dbReference>
<keyword evidence="3" id="KW-1185">Reference proteome</keyword>
<reference evidence="2 3" key="1">
    <citation type="submission" date="2016-10" db="EMBL/GenBank/DDBJ databases">
        <authorList>
            <person name="de Groot N.N."/>
        </authorList>
    </citation>
    <scope>NUCLEOTIDE SEQUENCE [LARGE SCALE GENOMIC DNA]</scope>
    <source>
        <strain evidence="2 3">DSM 29316</strain>
    </source>
</reference>
<organism evidence="2 3">
    <name type="scientific">Poseidonocella pacifica</name>
    <dbReference type="NCBI Taxonomy" id="871651"/>
    <lineage>
        <taxon>Bacteria</taxon>
        <taxon>Pseudomonadati</taxon>
        <taxon>Pseudomonadota</taxon>
        <taxon>Alphaproteobacteria</taxon>
        <taxon>Rhodobacterales</taxon>
        <taxon>Roseobacteraceae</taxon>
        <taxon>Poseidonocella</taxon>
    </lineage>
</organism>
<dbReference type="STRING" id="871651.SAMN05421688_2913"/>
<evidence type="ECO:0000256" key="1">
    <source>
        <dbReference type="SAM" id="SignalP"/>
    </source>
</evidence>
<evidence type="ECO:0008006" key="4">
    <source>
        <dbReference type="Google" id="ProtNLM"/>
    </source>
</evidence>
<dbReference type="AlphaFoldDB" id="A0A1I0YDK6"/>
<evidence type="ECO:0000313" key="3">
    <source>
        <dbReference type="Proteomes" id="UP000198796"/>
    </source>
</evidence>
<evidence type="ECO:0000313" key="2">
    <source>
        <dbReference type="EMBL" id="SFB10866.1"/>
    </source>
</evidence>
<name>A0A1I0YDK6_9RHOB</name>
<feature type="signal peptide" evidence="1">
    <location>
        <begin position="1"/>
        <end position="20"/>
    </location>
</feature>
<dbReference type="EMBL" id="FOJU01000005">
    <property type="protein sequence ID" value="SFB10866.1"/>
    <property type="molecule type" value="Genomic_DNA"/>
</dbReference>
<accession>A0A1I0YDK6</accession>
<dbReference type="Pfam" id="PF04314">
    <property type="entry name" value="PCuAC"/>
    <property type="match status" value="1"/>
</dbReference>
<dbReference type="InterPro" id="IPR007410">
    <property type="entry name" value="LpqE-like"/>
</dbReference>
<proteinExistence type="predicted"/>
<dbReference type="RefSeq" id="WP_092066176.1">
    <property type="nucleotide sequence ID" value="NZ_FOJU01000005.1"/>
</dbReference>
<feature type="chain" id="PRO_5011646567" description="Copper(I)-binding protein" evidence="1">
    <location>
        <begin position="21"/>
        <end position="154"/>
    </location>
</feature>
<gene>
    <name evidence="2" type="ORF">SAMN05421688_2913</name>
</gene>
<sequence length="154" mass="16292">MFAKTLVTGFVLAISAPASAEILIHDAYARAAMPNAPTGAAFMVIENTGDTPDRLVSVGSDIAARAELHTHIDAGNGIMQMRQDPDGFEVPAGGKAILQRGGDHVMLMGLTAPLVQGETLTIRLEFEEAGERVIDVPIDLERRAGGHGAMKHDH</sequence>
<dbReference type="PANTHER" id="PTHR36302">
    <property type="entry name" value="BLR7088 PROTEIN"/>
    <property type="match status" value="1"/>
</dbReference>
<dbReference type="OrthoDB" id="9796962at2"/>
<dbReference type="Proteomes" id="UP000198796">
    <property type="component" value="Unassembled WGS sequence"/>
</dbReference>
<dbReference type="InterPro" id="IPR036182">
    <property type="entry name" value="PCuAC_sf"/>
</dbReference>
<protein>
    <recommendedName>
        <fullName evidence="4">Copper(I)-binding protein</fullName>
    </recommendedName>
</protein>
<dbReference type="PANTHER" id="PTHR36302:SF1">
    <property type="entry name" value="COPPER CHAPERONE PCU(A)C"/>
    <property type="match status" value="1"/>
</dbReference>
<dbReference type="SUPFAM" id="SSF110087">
    <property type="entry name" value="DR1885-like metal-binding protein"/>
    <property type="match status" value="1"/>
</dbReference>